<dbReference type="PANTHER" id="PTHR30008:SF0">
    <property type="entry name" value="EXODEOXYRIBONUCLEASE 7 LARGE SUBUNIT"/>
    <property type="match status" value="1"/>
</dbReference>
<feature type="domain" description="OB-fold nucleic acid binding" evidence="8">
    <location>
        <begin position="6"/>
        <end position="100"/>
    </location>
</feature>
<dbReference type="NCBIfam" id="TIGR00237">
    <property type="entry name" value="xseA"/>
    <property type="match status" value="1"/>
</dbReference>
<organism evidence="9 10">
    <name type="scientific">Breznakia blatticola</name>
    <dbReference type="NCBI Taxonomy" id="1754012"/>
    <lineage>
        <taxon>Bacteria</taxon>
        <taxon>Bacillati</taxon>
        <taxon>Bacillota</taxon>
        <taxon>Erysipelotrichia</taxon>
        <taxon>Erysipelotrichales</taxon>
        <taxon>Erysipelotrichaceae</taxon>
        <taxon>Breznakia</taxon>
    </lineage>
</organism>
<comment type="function">
    <text evidence="5">Bidirectionally degrades single-stranded DNA into large acid-insoluble oligonucleotides, which are then degraded further into small acid-soluble oligonucleotides.</text>
</comment>
<evidence type="ECO:0000313" key="9">
    <source>
        <dbReference type="EMBL" id="TDW14810.1"/>
    </source>
</evidence>
<dbReference type="InterPro" id="IPR020579">
    <property type="entry name" value="Exonuc_VII_lsu_C"/>
</dbReference>
<evidence type="ECO:0000313" key="10">
    <source>
        <dbReference type="Proteomes" id="UP000294743"/>
    </source>
</evidence>
<sequence length="421" mass="47720">MSQVVELRKLAAYVKRAIDGDPKLRSLYVKGEISNFTHHRSGHMYFSLKDGNVSMSCVMFASHTRNVKFQVREGMQVIVLCSVSMYEARGSVQLYVTNMQSDGEGDLYLRLEQLKAQLHKEGLFAVEHKKQIPTYSMDIAIISAKTGAAIQDVFSIIERRWPAAKVKLYPSLVQGEQAASNIIQNLRIADQNHHEVILLVRGGGSIEDLWCFNDEMLARQIYTMQTPIVTGVGHETDTTLVDYVSDLRAPTPSAAAEIVTPDIHEVEMRLQEIKARAIRKVEQLLLDSRSELLYYQEKPLLSNKDALTKDDALHLQLIVQRLSKSKVYYERNASALIRAKERLYTSVKQYSQKQRQDYEKKVALLDAYSPLKILNRGYAVTFDQDDHVIKSVNDVHVGQGIHIRLQDGEIKAKVEGETDGK</sequence>
<accession>A0A4R7ZIC5</accession>
<dbReference type="InterPro" id="IPR003753">
    <property type="entry name" value="Exonuc_VII_L"/>
</dbReference>
<dbReference type="GO" id="GO:0005737">
    <property type="term" value="C:cytoplasm"/>
    <property type="evidence" value="ECO:0007669"/>
    <property type="project" value="UniProtKB-SubCell"/>
</dbReference>
<evidence type="ECO:0000256" key="5">
    <source>
        <dbReference type="HAMAP-Rule" id="MF_00378"/>
    </source>
</evidence>
<dbReference type="PANTHER" id="PTHR30008">
    <property type="entry name" value="EXODEOXYRIBONUCLEASE 7 LARGE SUBUNIT"/>
    <property type="match status" value="1"/>
</dbReference>
<evidence type="ECO:0000256" key="1">
    <source>
        <dbReference type="ARBA" id="ARBA00022490"/>
    </source>
</evidence>
<evidence type="ECO:0000259" key="7">
    <source>
        <dbReference type="Pfam" id="PF02601"/>
    </source>
</evidence>
<keyword evidence="1 5" id="KW-0963">Cytoplasm</keyword>
<evidence type="ECO:0000256" key="6">
    <source>
        <dbReference type="RuleBase" id="RU004355"/>
    </source>
</evidence>
<comment type="similarity">
    <text evidence="5 6">Belongs to the XseA family.</text>
</comment>
<dbReference type="GO" id="GO:0003676">
    <property type="term" value="F:nucleic acid binding"/>
    <property type="evidence" value="ECO:0007669"/>
    <property type="project" value="InterPro"/>
</dbReference>
<comment type="caution">
    <text evidence="9">The sequence shown here is derived from an EMBL/GenBank/DDBJ whole genome shotgun (WGS) entry which is preliminary data.</text>
</comment>
<proteinExistence type="inferred from homology"/>
<dbReference type="CDD" id="cd04489">
    <property type="entry name" value="ExoVII_LU_OBF"/>
    <property type="match status" value="1"/>
</dbReference>
<feature type="domain" description="Exonuclease VII large subunit C-terminal" evidence="7">
    <location>
        <begin position="123"/>
        <end position="413"/>
    </location>
</feature>
<dbReference type="EC" id="3.1.11.6" evidence="5"/>
<dbReference type="Pfam" id="PF02601">
    <property type="entry name" value="Exonuc_VII_L"/>
    <property type="match status" value="1"/>
</dbReference>
<reference evidence="9 10" key="1">
    <citation type="submission" date="2019-03" db="EMBL/GenBank/DDBJ databases">
        <title>Genomic Encyclopedia of Type Strains, Phase IV (KMG-IV): sequencing the most valuable type-strain genomes for metagenomic binning, comparative biology and taxonomic classification.</title>
        <authorList>
            <person name="Goeker M."/>
        </authorList>
    </citation>
    <scope>NUCLEOTIDE SEQUENCE [LARGE SCALE GENOMIC DNA]</scope>
    <source>
        <strain evidence="9 10">DSM 28867</strain>
    </source>
</reference>
<dbReference type="GO" id="GO:0008855">
    <property type="term" value="F:exodeoxyribonuclease VII activity"/>
    <property type="evidence" value="ECO:0007669"/>
    <property type="project" value="UniProtKB-UniRule"/>
</dbReference>
<keyword evidence="3 5" id="KW-0378">Hydrolase</keyword>
<dbReference type="OrthoDB" id="9802795at2"/>
<comment type="subcellular location">
    <subcellularLocation>
        <location evidence="5 6">Cytoplasm</location>
    </subcellularLocation>
</comment>
<comment type="catalytic activity">
    <reaction evidence="5 6">
        <text>Exonucleolytic cleavage in either 5'- to 3'- or 3'- to 5'-direction to yield nucleoside 5'-phosphates.</text>
        <dbReference type="EC" id="3.1.11.6"/>
    </reaction>
</comment>
<evidence type="ECO:0000259" key="8">
    <source>
        <dbReference type="Pfam" id="PF13742"/>
    </source>
</evidence>
<keyword evidence="10" id="KW-1185">Reference proteome</keyword>
<evidence type="ECO:0000256" key="3">
    <source>
        <dbReference type="ARBA" id="ARBA00022801"/>
    </source>
</evidence>
<dbReference type="RefSeq" id="WP_134170281.1">
    <property type="nucleotide sequence ID" value="NZ_SODD01000030.1"/>
</dbReference>
<evidence type="ECO:0000256" key="4">
    <source>
        <dbReference type="ARBA" id="ARBA00022839"/>
    </source>
</evidence>
<protein>
    <recommendedName>
        <fullName evidence="5">Exodeoxyribonuclease 7 large subunit</fullName>
        <ecNumber evidence="5">3.1.11.6</ecNumber>
    </recommendedName>
    <alternativeName>
        <fullName evidence="5">Exodeoxyribonuclease VII large subunit</fullName>
        <shortName evidence="5">Exonuclease VII large subunit</shortName>
    </alternativeName>
</protein>
<comment type="subunit">
    <text evidence="5">Heterooligomer composed of large and small subunits.</text>
</comment>
<dbReference type="InterPro" id="IPR025824">
    <property type="entry name" value="OB-fold_nuc-bd_dom"/>
</dbReference>
<dbReference type="AlphaFoldDB" id="A0A4R7ZIC5"/>
<dbReference type="GO" id="GO:0009318">
    <property type="term" value="C:exodeoxyribonuclease VII complex"/>
    <property type="evidence" value="ECO:0007669"/>
    <property type="project" value="UniProtKB-UniRule"/>
</dbReference>
<dbReference type="EMBL" id="SODD01000030">
    <property type="protein sequence ID" value="TDW14810.1"/>
    <property type="molecule type" value="Genomic_DNA"/>
</dbReference>
<name>A0A4R7ZIC5_9FIRM</name>
<keyword evidence="4 5" id="KW-0269">Exonuclease</keyword>
<dbReference type="GO" id="GO:0006308">
    <property type="term" value="P:DNA catabolic process"/>
    <property type="evidence" value="ECO:0007669"/>
    <property type="project" value="UniProtKB-UniRule"/>
</dbReference>
<keyword evidence="2 5" id="KW-0540">Nuclease</keyword>
<dbReference type="Proteomes" id="UP000294743">
    <property type="component" value="Unassembled WGS sequence"/>
</dbReference>
<dbReference type="HAMAP" id="MF_00378">
    <property type="entry name" value="Exonuc_7_L"/>
    <property type="match status" value="1"/>
</dbReference>
<evidence type="ECO:0000256" key="2">
    <source>
        <dbReference type="ARBA" id="ARBA00022722"/>
    </source>
</evidence>
<gene>
    <name evidence="5" type="primary">xseA</name>
    <name evidence="9" type="ORF">EDD63_1303</name>
</gene>
<dbReference type="Pfam" id="PF13742">
    <property type="entry name" value="tRNA_anti_2"/>
    <property type="match status" value="1"/>
</dbReference>